<evidence type="ECO:0000313" key="2">
    <source>
        <dbReference type="Proteomes" id="UP001162992"/>
    </source>
</evidence>
<organism evidence="1 2">
    <name type="scientific">Diphasiastrum complanatum</name>
    <name type="common">Issler's clubmoss</name>
    <name type="synonym">Lycopodium complanatum</name>
    <dbReference type="NCBI Taxonomy" id="34168"/>
    <lineage>
        <taxon>Eukaryota</taxon>
        <taxon>Viridiplantae</taxon>
        <taxon>Streptophyta</taxon>
        <taxon>Embryophyta</taxon>
        <taxon>Tracheophyta</taxon>
        <taxon>Lycopodiopsida</taxon>
        <taxon>Lycopodiales</taxon>
        <taxon>Lycopodiaceae</taxon>
        <taxon>Lycopodioideae</taxon>
        <taxon>Diphasiastrum</taxon>
    </lineage>
</organism>
<dbReference type="EMBL" id="CM055092">
    <property type="protein sequence ID" value="KAJ7571026.1"/>
    <property type="molecule type" value="Genomic_DNA"/>
</dbReference>
<dbReference type="Proteomes" id="UP001162992">
    <property type="component" value="Chromosome 1"/>
</dbReference>
<keyword evidence="2" id="KW-1185">Reference proteome</keyword>
<gene>
    <name evidence="1" type="ORF">O6H91_01G145800</name>
</gene>
<protein>
    <submittedName>
        <fullName evidence="1">Uncharacterized protein</fullName>
    </submittedName>
</protein>
<proteinExistence type="predicted"/>
<reference evidence="2" key="1">
    <citation type="journal article" date="2024" name="Proc. Natl. Acad. Sci. U.S.A.">
        <title>Extraordinary preservation of gene collinearity over three hundred million years revealed in homosporous lycophytes.</title>
        <authorList>
            <person name="Li C."/>
            <person name="Wickell D."/>
            <person name="Kuo L.Y."/>
            <person name="Chen X."/>
            <person name="Nie B."/>
            <person name="Liao X."/>
            <person name="Peng D."/>
            <person name="Ji J."/>
            <person name="Jenkins J."/>
            <person name="Williams M."/>
            <person name="Shu S."/>
            <person name="Plott C."/>
            <person name="Barry K."/>
            <person name="Rajasekar S."/>
            <person name="Grimwood J."/>
            <person name="Han X."/>
            <person name="Sun S."/>
            <person name="Hou Z."/>
            <person name="He W."/>
            <person name="Dai G."/>
            <person name="Sun C."/>
            <person name="Schmutz J."/>
            <person name="Leebens-Mack J.H."/>
            <person name="Li F.W."/>
            <person name="Wang L."/>
        </authorList>
    </citation>
    <scope>NUCLEOTIDE SEQUENCE [LARGE SCALE GENOMIC DNA]</scope>
    <source>
        <strain evidence="2">cv. PW_Plant_1</strain>
    </source>
</reference>
<accession>A0ACC2EX99</accession>
<name>A0ACC2EX99_DIPCM</name>
<comment type="caution">
    <text evidence="1">The sequence shown here is derived from an EMBL/GenBank/DDBJ whole genome shotgun (WGS) entry which is preliminary data.</text>
</comment>
<sequence length="647" mass="72293">MCWIFHQEQYDQVLCYRFCSKLHTNSSSSIMLLDAAFAGFTCDDDGDGDSVFGLSDFSAESSPSHFHNSTFNESREFELQQQYDDASPDAAPANLIPEAVDSLPLEEIFSRLVQVTEKRDGKQLSQQSANWDLPAARSAFASRSIAAFDWEADGSPHNQQKASAYKLPRRYKSFNTMYPKKWRSLSGKFKNLLQGKLSQPVNITDFSMNPAPSRSASKNQLYSRSLNQSHAGEIQTSQQHKSKELMRDAFAVASSTRSSERHSANLSIHNPNKPRPAIPFPASFSASHAHDTSEALVKCLMSVNAISHAIPDSPDRNHLTASSSPLVQDSAACQHILPGTSLYGRAKSGPMARPSAHLQKEFRRLISFSGPQPQPSGHKSLANLHLPNSSSSISTKNLSRDRPSPYTSQNMKPVHLDQTYAKSQYHTPREEYYCSDTSSNFSIEFSGKLSQSTETRSNAEVDKNRDVAVASSFRAPYSKGHKHGSLVWVPSFTQRTNPTFRARSISSFSGRSKTSKKKLFSAASMSRFARSDSRSTPSFSSVRSTSDFEDPVSKGQGRRTNFRLESQVSDEPNRGKEMTKMTSVNLLQKLMKAHASMRKNHKLRASIRKRINRGRWGSMWKKTFSCFYVNTDSTRRAALKIRALTDR</sequence>
<evidence type="ECO:0000313" key="1">
    <source>
        <dbReference type="EMBL" id="KAJ7571026.1"/>
    </source>
</evidence>